<dbReference type="Pfam" id="PF17956">
    <property type="entry name" value="NAPRTase_C"/>
    <property type="match status" value="1"/>
</dbReference>
<comment type="pathway">
    <text evidence="1 9">Cofactor biosynthesis; NAD(+) biosynthesis; nicotinate D-ribonucleotide from nicotinate: step 1/1.</text>
</comment>
<dbReference type="EC" id="6.3.4.21" evidence="3 9"/>
<dbReference type="GO" id="GO:0005829">
    <property type="term" value="C:cytosol"/>
    <property type="evidence" value="ECO:0007669"/>
    <property type="project" value="TreeGrafter"/>
</dbReference>
<dbReference type="InterPro" id="IPR041619">
    <property type="entry name" value="NAPRTase_C"/>
</dbReference>
<dbReference type="NCBIfam" id="TIGR01513">
    <property type="entry name" value="NAPRTase_put"/>
    <property type="match status" value="1"/>
</dbReference>
<evidence type="ECO:0000313" key="13">
    <source>
        <dbReference type="EMBL" id="PKD43867.1"/>
    </source>
</evidence>
<evidence type="ECO:0000256" key="1">
    <source>
        <dbReference type="ARBA" id="ARBA00004952"/>
    </source>
</evidence>
<keyword evidence="6 9" id="KW-0662">Pyridine nucleotide biosynthesis</keyword>
<evidence type="ECO:0000256" key="6">
    <source>
        <dbReference type="ARBA" id="ARBA00022642"/>
    </source>
</evidence>
<comment type="caution">
    <text evidence="13">The sequence shown here is derived from an EMBL/GenBank/DDBJ whole genome shotgun (WGS) entry which is preliminary data.</text>
</comment>
<evidence type="ECO:0000256" key="3">
    <source>
        <dbReference type="ARBA" id="ARBA00013236"/>
    </source>
</evidence>
<evidence type="ECO:0000313" key="14">
    <source>
        <dbReference type="Proteomes" id="UP000233398"/>
    </source>
</evidence>
<evidence type="ECO:0000256" key="2">
    <source>
        <dbReference type="ARBA" id="ARBA00010897"/>
    </source>
</evidence>
<evidence type="ECO:0000256" key="7">
    <source>
        <dbReference type="ARBA" id="ARBA00022679"/>
    </source>
</evidence>
<comment type="catalytic activity">
    <reaction evidence="8 9">
        <text>5-phospho-alpha-D-ribose 1-diphosphate + nicotinate + ATP + H2O = nicotinate beta-D-ribonucleotide + ADP + phosphate + diphosphate</text>
        <dbReference type="Rhea" id="RHEA:36163"/>
        <dbReference type="ChEBI" id="CHEBI:15377"/>
        <dbReference type="ChEBI" id="CHEBI:30616"/>
        <dbReference type="ChEBI" id="CHEBI:32544"/>
        <dbReference type="ChEBI" id="CHEBI:33019"/>
        <dbReference type="ChEBI" id="CHEBI:43474"/>
        <dbReference type="ChEBI" id="CHEBI:57502"/>
        <dbReference type="ChEBI" id="CHEBI:58017"/>
        <dbReference type="ChEBI" id="CHEBI:456216"/>
        <dbReference type="EC" id="6.3.4.21"/>
    </reaction>
</comment>
<evidence type="ECO:0000256" key="4">
    <source>
        <dbReference type="ARBA" id="ARBA00022553"/>
    </source>
</evidence>
<organism evidence="13 14">
    <name type="scientific">Rhodohalobacter barkolensis</name>
    <dbReference type="NCBI Taxonomy" id="2053187"/>
    <lineage>
        <taxon>Bacteria</taxon>
        <taxon>Pseudomonadati</taxon>
        <taxon>Balneolota</taxon>
        <taxon>Balneolia</taxon>
        <taxon>Balneolales</taxon>
        <taxon>Balneolaceae</taxon>
        <taxon>Rhodohalobacter</taxon>
    </lineage>
</organism>
<dbReference type="InterPro" id="IPR036068">
    <property type="entry name" value="Nicotinate_pribotase-like_C"/>
</dbReference>
<feature type="domain" description="Nicotinate phosphoribosyltransferase N-terminal" evidence="11">
    <location>
        <begin position="9"/>
        <end position="130"/>
    </location>
</feature>
<dbReference type="PANTHER" id="PTHR11098">
    <property type="entry name" value="NICOTINATE PHOSPHORIBOSYLTRANSFERASE"/>
    <property type="match status" value="1"/>
</dbReference>
<dbReference type="NCBIfam" id="NF006695">
    <property type="entry name" value="PRK09243.1-2"/>
    <property type="match status" value="1"/>
</dbReference>
<dbReference type="AlphaFoldDB" id="A0A2N0VI52"/>
<dbReference type="InterPro" id="IPR041525">
    <property type="entry name" value="N/Namide_PRibTrfase"/>
</dbReference>
<comment type="similarity">
    <text evidence="2 9">Belongs to the NAPRTase family.</text>
</comment>
<gene>
    <name evidence="13" type="ORF">CWD77_09955</name>
</gene>
<keyword evidence="7 9" id="KW-0808">Transferase</keyword>
<dbReference type="FunFam" id="3.20.20.70:FF:000076">
    <property type="entry name" value="Nicotinate phosphoribosyltransferase"/>
    <property type="match status" value="1"/>
</dbReference>
<dbReference type="GO" id="GO:0047280">
    <property type="term" value="F:nicotinamide phosphoribosyltransferase activity"/>
    <property type="evidence" value="ECO:0007669"/>
    <property type="project" value="UniProtKB-ARBA"/>
</dbReference>
<keyword evidence="5 9" id="KW-0436">Ligase</keyword>
<dbReference type="RefSeq" id="WP_101073406.1">
    <property type="nucleotide sequence ID" value="NZ_PISP01000002.1"/>
</dbReference>
<evidence type="ECO:0000256" key="8">
    <source>
        <dbReference type="ARBA" id="ARBA00048668"/>
    </source>
</evidence>
<dbReference type="Gene3D" id="3.20.140.10">
    <property type="entry name" value="nicotinate phosphoribosyltransferase"/>
    <property type="match status" value="1"/>
</dbReference>
<dbReference type="Proteomes" id="UP000233398">
    <property type="component" value="Unassembled WGS sequence"/>
</dbReference>
<dbReference type="EMBL" id="PISP01000002">
    <property type="protein sequence ID" value="PKD43867.1"/>
    <property type="molecule type" value="Genomic_DNA"/>
</dbReference>
<reference evidence="13 14" key="1">
    <citation type="submission" date="2017-11" db="EMBL/GenBank/DDBJ databases">
        <title>Rhodohalobacter 15182 sp. nov., isolated from a salt lake.</title>
        <authorList>
            <person name="Han S."/>
        </authorList>
    </citation>
    <scope>NUCLEOTIDE SEQUENCE [LARGE SCALE GENOMIC DNA]</scope>
    <source>
        <strain evidence="13 14">15182</strain>
    </source>
</reference>
<dbReference type="UniPathway" id="UPA00253">
    <property type="reaction ID" value="UER00457"/>
</dbReference>
<dbReference type="NCBIfam" id="NF009131">
    <property type="entry name" value="PRK12484.1"/>
    <property type="match status" value="1"/>
</dbReference>
<evidence type="ECO:0000259" key="12">
    <source>
        <dbReference type="Pfam" id="PF17956"/>
    </source>
</evidence>
<dbReference type="GO" id="GO:0034355">
    <property type="term" value="P:NAD+ biosynthetic process via the salvage pathway"/>
    <property type="evidence" value="ECO:0007669"/>
    <property type="project" value="TreeGrafter"/>
</dbReference>
<dbReference type="SUPFAM" id="SSF54675">
    <property type="entry name" value="Nicotinate/Quinolinate PRTase N-terminal domain-like"/>
    <property type="match status" value="1"/>
</dbReference>
<dbReference type="PANTHER" id="PTHR11098:SF1">
    <property type="entry name" value="NICOTINATE PHOSPHORIBOSYLTRANSFERASE"/>
    <property type="match status" value="1"/>
</dbReference>
<feature type="domain" description="Nicotinate/nicotinamide phosphoribosyltransferase" evidence="10">
    <location>
        <begin position="150"/>
        <end position="332"/>
    </location>
</feature>
<evidence type="ECO:0000259" key="11">
    <source>
        <dbReference type="Pfam" id="PF17767"/>
    </source>
</evidence>
<protein>
    <recommendedName>
        <fullName evidence="3 9">Nicotinate phosphoribosyltransferase</fullName>
        <ecNumber evidence="3 9">6.3.4.21</ecNumber>
    </recommendedName>
</protein>
<dbReference type="OrthoDB" id="9770610at2"/>
<sequence length="469" mass="53134">MFDYTATYTDQYQITMSQVYFHKGMKNETAIFDYFFRKLPFEGGYTIFAGLEDLLKAIENLRFDQKDLELLEKEGMDQEFLDYLEDFKFSGNIYSAKEGDLIFPNRPVLSVEAPIIEAQLLETLTLNTLNYQSLIATKASRMRLAAGDRKLVDFGLRRAPGTGGYAASRAAVIGGFNSTSNVRSGRDYNIPISGTMAHSFVQRYDEEIDSFRDFAEVRAHDCVLLVDTYDTLKSGVPNAIKVGKEMEERGEKLKGIRLDSGDLAWLAKESRRMLDEAGLDYVKIAASNQIDEEVIKSLLNQNAPIDLFGVGTSLVTGRPDSALDGVYKLSYANEEPRLKLSETVSKINLPGKKQVYRLFNEDGSFYGGEVVALADEDDFDIMVHPSDPKQSRILTEFTKEPLLEKVVENGKRISIPRATDEIAEFSRQQLEKLPKEFKRFDNPHAYKVGLTKKLKELRDSLVHRHKERV</sequence>
<feature type="domain" description="Nicotinate phosphoribosyltransferase C-terminal" evidence="12">
    <location>
        <begin position="352"/>
        <end position="457"/>
    </location>
</feature>
<dbReference type="GO" id="GO:0004516">
    <property type="term" value="F:nicotinate phosphoribosyltransferase activity"/>
    <property type="evidence" value="ECO:0007669"/>
    <property type="project" value="UniProtKB-UniRule"/>
</dbReference>
<dbReference type="Pfam" id="PF04095">
    <property type="entry name" value="NAPRTase"/>
    <property type="match status" value="1"/>
</dbReference>
<dbReference type="InterPro" id="IPR006405">
    <property type="entry name" value="Nic_PRibTrfase_pncB"/>
</dbReference>
<evidence type="ECO:0000256" key="9">
    <source>
        <dbReference type="RuleBase" id="RU365100"/>
    </source>
</evidence>
<dbReference type="CDD" id="cd01570">
    <property type="entry name" value="NAPRTase_A"/>
    <property type="match status" value="1"/>
</dbReference>
<proteinExistence type="inferred from homology"/>
<accession>A0A2N0VI52</accession>
<keyword evidence="13" id="KW-0328">Glycosyltransferase</keyword>
<dbReference type="InterPro" id="IPR040727">
    <property type="entry name" value="NAPRTase_N"/>
</dbReference>
<dbReference type="Pfam" id="PF17767">
    <property type="entry name" value="NAPRTase_N"/>
    <property type="match status" value="1"/>
</dbReference>
<dbReference type="PIRSF" id="PIRSF000484">
    <property type="entry name" value="NAPRT"/>
    <property type="match status" value="1"/>
</dbReference>
<name>A0A2N0VI52_9BACT</name>
<dbReference type="Gene3D" id="3.20.20.70">
    <property type="entry name" value="Aldolase class I"/>
    <property type="match status" value="1"/>
</dbReference>
<comment type="function">
    <text evidence="9">Catalyzes the first step in the biosynthesis of NAD from nicotinic acid, the ATP-dependent synthesis of beta-nicotinate D-ribonucleotide from nicotinate and 5-phospho-D-ribose 1-phosphate.</text>
</comment>
<dbReference type="SUPFAM" id="SSF51690">
    <property type="entry name" value="Nicotinate/Quinolinate PRTase C-terminal domain-like"/>
    <property type="match status" value="1"/>
</dbReference>
<comment type="PTM">
    <text evidence="9">Transiently phosphorylated on a His residue during the reaction cycle. Phosphorylation strongly increases the affinity for substrates and increases the rate of nicotinate D-ribonucleotide production. Dephosphorylation regenerates the low-affinity form of the enzyme, leading to product release.</text>
</comment>
<dbReference type="InterPro" id="IPR013785">
    <property type="entry name" value="Aldolase_TIM"/>
</dbReference>
<keyword evidence="4" id="KW-0597">Phosphoprotein</keyword>
<dbReference type="InterPro" id="IPR007229">
    <property type="entry name" value="Nic_PRibTrfase-Fam"/>
</dbReference>
<evidence type="ECO:0000259" key="10">
    <source>
        <dbReference type="Pfam" id="PF04095"/>
    </source>
</evidence>
<evidence type="ECO:0000256" key="5">
    <source>
        <dbReference type="ARBA" id="ARBA00022598"/>
    </source>
</evidence>
<keyword evidence="14" id="KW-1185">Reference proteome</keyword>